<dbReference type="PATRIC" id="fig|1391654.3.peg.2899"/>
<dbReference type="GO" id="GO:0042802">
    <property type="term" value="F:identical protein binding"/>
    <property type="evidence" value="ECO:0007669"/>
    <property type="project" value="TreeGrafter"/>
</dbReference>
<dbReference type="CDD" id="cd00609">
    <property type="entry name" value="AAT_like"/>
    <property type="match status" value="1"/>
</dbReference>
<dbReference type="InterPro" id="IPR015422">
    <property type="entry name" value="PyrdxlP-dep_Trfase_small"/>
</dbReference>
<dbReference type="Gene3D" id="3.40.640.10">
    <property type="entry name" value="Type I PLP-dependent aspartate aminotransferase-like (Major domain)"/>
    <property type="match status" value="1"/>
</dbReference>
<evidence type="ECO:0000259" key="7">
    <source>
        <dbReference type="Pfam" id="PF00155"/>
    </source>
</evidence>
<evidence type="ECO:0000256" key="4">
    <source>
        <dbReference type="ARBA" id="ARBA00022576"/>
    </source>
</evidence>
<dbReference type="PANTHER" id="PTHR11879">
    <property type="entry name" value="ASPARTATE AMINOTRANSFERASE"/>
    <property type="match status" value="1"/>
</dbReference>
<proteinExistence type="inferred from homology"/>
<name>A0A0K1PRR2_9BACT</name>
<dbReference type="EMBL" id="CP012333">
    <property type="protein sequence ID" value="AKU96202.1"/>
    <property type="molecule type" value="Genomic_DNA"/>
</dbReference>
<keyword evidence="6" id="KW-0663">Pyridoxal phosphate</keyword>
<dbReference type="Proteomes" id="UP000064967">
    <property type="component" value="Chromosome"/>
</dbReference>
<evidence type="ECO:0000256" key="2">
    <source>
        <dbReference type="ARBA" id="ARBA00007441"/>
    </source>
</evidence>
<dbReference type="OrthoDB" id="9804474at2"/>
<organism evidence="8 9">
    <name type="scientific">Labilithrix luteola</name>
    <dbReference type="NCBI Taxonomy" id="1391654"/>
    <lineage>
        <taxon>Bacteria</taxon>
        <taxon>Pseudomonadati</taxon>
        <taxon>Myxococcota</taxon>
        <taxon>Polyangia</taxon>
        <taxon>Polyangiales</taxon>
        <taxon>Labilitrichaceae</taxon>
        <taxon>Labilithrix</taxon>
    </lineage>
</organism>
<evidence type="ECO:0000256" key="5">
    <source>
        <dbReference type="ARBA" id="ARBA00022679"/>
    </source>
</evidence>
<accession>A0A0K1PRR2</accession>
<evidence type="ECO:0000256" key="6">
    <source>
        <dbReference type="ARBA" id="ARBA00022898"/>
    </source>
</evidence>
<protein>
    <submittedName>
        <fullName evidence="8">Biosynthetic Aromatic amino acid aminotransferase alpha</fullName>
    </submittedName>
</protein>
<dbReference type="GO" id="GO:0006520">
    <property type="term" value="P:amino acid metabolic process"/>
    <property type="evidence" value="ECO:0007669"/>
    <property type="project" value="InterPro"/>
</dbReference>
<dbReference type="SUPFAM" id="SSF53383">
    <property type="entry name" value="PLP-dependent transferases"/>
    <property type="match status" value="1"/>
</dbReference>
<dbReference type="InterPro" id="IPR015424">
    <property type="entry name" value="PyrdxlP-dep_Trfase"/>
</dbReference>
<dbReference type="InterPro" id="IPR004839">
    <property type="entry name" value="Aminotransferase_I/II_large"/>
</dbReference>
<dbReference type="Gene3D" id="3.90.1150.10">
    <property type="entry name" value="Aspartate Aminotransferase, domain 1"/>
    <property type="match status" value="1"/>
</dbReference>
<gene>
    <name evidence="8" type="ORF">AKJ09_02866</name>
</gene>
<dbReference type="GO" id="GO:0008483">
    <property type="term" value="F:transaminase activity"/>
    <property type="evidence" value="ECO:0007669"/>
    <property type="project" value="UniProtKB-KW"/>
</dbReference>
<keyword evidence="9" id="KW-1185">Reference proteome</keyword>
<dbReference type="KEGG" id="llu:AKJ09_02866"/>
<dbReference type="PANTHER" id="PTHR11879:SF22">
    <property type="entry name" value="ASPARTATE AMINOTRANSFERASE, MITOCHONDRIAL"/>
    <property type="match status" value="1"/>
</dbReference>
<dbReference type="Pfam" id="PF00155">
    <property type="entry name" value="Aminotran_1_2"/>
    <property type="match status" value="1"/>
</dbReference>
<comment type="subunit">
    <text evidence="3">Homodimer.</text>
</comment>
<evidence type="ECO:0000256" key="1">
    <source>
        <dbReference type="ARBA" id="ARBA00001933"/>
    </source>
</evidence>
<dbReference type="GO" id="GO:0030170">
    <property type="term" value="F:pyridoxal phosphate binding"/>
    <property type="evidence" value="ECO:0007669"/>
    <property type="project" value="InterPro"/>
</dbReference>
<evidence type="ECO:0000313" key="9">
    <source>
        <dbReference type="Proteomes" id="UP000064967"/>
    </source>
</evidence>
<feature type="domain" description="Aminotransferase class I/classII large" evidence="7">
    <location>
        <begin position="35"/>
        <end position="398"/>
    </location>
</feature>
<dbReference type="RefSeq" id="WP_146647523.1">
    <property type="nucleotide sequence ID" value="NZ_CP012333.1"/>
</dbReference>
<dbReference type="STRING" id="1391654.AKJ09_02866"/>
<dbReference type="AlphaFoldDB" id="A0A0K1PRR2"/>
<keyword evidence="5 8" id="KW-0808">Transferase</keyword>
<comment type="similarity">
    <text evidence="2">Belongs to the class-I pyridoxal-phosphate-dependent aminotransferase family.</text>
</comment>
<sequence length="401" mass="43521">MFHVIPSHQNRPSDDPIFALNREAMTRRGRGEAIVNATVGSLLDDNGKLAILPTATRIISEIPAEEWAAYAPIAGSPDFLAAVIDDLFRSEPTLKECALATATPGGSGALRHAIANYLEPGQSLLTTSYFWGPYQTLCDEADRKLATFSMFDAEGGLDVAALDKALGSMLAEQKRALIFINDPCHNPTGYSMRADEWRRVVDVLLKHGSTGPVTLLVDTAYFAYAPGDPRAFLAELRPLLGKVGLLFAWSASKTFTHYGLRVGALVACVPDATERKMTEAALSYSSRGTWSNCTRGAMRAVTRLLAEKDLEAACNKERDAMKDLLTARVAEWNRLAPGAGLKYPRYEGGFFVTVFTDDAHERAVRMKEKGVFVVPAKGALRVALCSVAARDVAKLVESFSA</sequence>
<evidence type="ECO:0000313" key="8">
    <source>
        <dbReference type="EMBL" id="AKU96202.1"/>
    </source>
</evidence>
<dbReference type="InterPro" id="IPR015421">
    <property type="entry name" value="PyrdxlP-dep_Trfase_major"/>
</dbReference>
<reference evidence="8 9" key="1">
    <citation type="submission" date="2015-08" db="EMBL/GenBank/DDBJ databases">
        <authorList>
            <person name="Babu N.S."/>
            <person name="Beckwith C.J."/>
            <person name="Beseler K.G."/>
            <person name="Brison A."/>
            <person name="Carone J.V."/>
            <person name="Caskin T.P."/>
            <person name="Diamond M."/>
            <person name="Durham M.E."/>
            <person name="Foxe J.M."/>
            <person name="Go M."/>
            <person name="Henderson B.A."/>
            <person name="Jones I.B."/>
            <person name="McGettigan J.A."/>
            <person name="Micheletti S.J."/>
            <person name="Nasrallah M.E."/>
            <person name="Ortiz D."/>
            <person name="Piller C.R."/>
            <person name="Privatt S.R."/>
            <person name="Schneider S.L."/>
            <person name="Sharp S."/>
            <person name="Smith T.C."/>
            <person name="Stanton J.D."/>
            <person name="Ullery H.E."/>
            <person name="Wilson R.J."/>
            <person name="Serrano M.G."/>
            <person name="Buck G."/>
            <person name="Lee V."/>
            <person name="Wang Y."/>
            <person name="Carvalho R."/>
            <person name="Voegtly L."/>
            <person name="Shi R."/>
            <person name="Duckworth R."/>
            <person name="Johnson A."/>
            <person name="Loviza R."/>
            <person name="Walstead R."/>
            <person name="Shah Z."/>
            <person name="Kiflezghi M."/>
            <person name="Wade K."/>
            <person name="Ball S.L."/>
            <person name="Bradley K.W."/>
            <person name="Asai D.J."/>
            <person name="Bowman C.A."/>
            <person name="Russell D.A."/>
            <person name="Pope W.H."/>
            <person name="Jacobs-Sera D."/>
            <person name="Hendrix R.W."/>
            <person name="Hatfull G.F."/>
        </authorList>
    </citation>
    <scope>NUCLEOTIDE SEQUENCE [LARGE SCALE GENOMIC DNA]</scope>
    <source>
        <strain evidence="8 9">DSM 27648</strain>
    </source>
</reference>
<keyword evidence="4 8" id="KW-0032">Aminotransferase</keyword>
<evidence type="ECO:0000256" key="3">
    <source>
        <dbReference type="ARBA" id="ARBA00011738"/>
    </source>
</evidence>
<comment type="cofactor">
    <cofactor evidence="1">
        <name>pyridoxal 5'-phosphate</name>
        <dbReference type="ChEBI" id="CHEBI:597326"/>
    </cofactor>
</comment>
<dbReference type="InterPro" id="IPR000796">
    <property type="entry name" value="Asp_trans"/>
</dbReference>